<protein>
    <recommendedName>
        <fullName evidence="3">MAM domain-containing protein</fullName>
    </recommendedName>
</protein>
<keyword evidence="5" id="KW-1185">Reference proteome</keyword>
<dbReference type="PROSITE" id="PS50060">
    <property type="entry name" value="MAM_2"/>
    <property type="match status" value="1"/>
</dbReference>
<dbReference type="Proteomes" id="UP001620626">
    <property type="component" value="Unassembled WGS sequence"/>
</dbReference>
<organism evidence="4 5">
    <name type="scientific">Heterodera trifolii</name>
    <dbReference type="NCBI Taxonomy" id="157864"/>
    <lineage>
        <taxon>Eukaryota</taxon>
        <taxon>Metazoa</taxon>
        <taxon>Ecdysozoa</taxon>
        <taxon>Nematoda</taxon>
        <taxon>Chromadorea</taxon>
        <taxon>Rhabditida</taxon>
        <taxon>Tylenchina</taxon>
        <taxon>Tylenchomorpha</taxon>
        <taxon>Tylenchoidea</taxon>
        <taxon>Heteroderidae</taxon>
        <taxon>Heteroderinae</taxon>
        <taxon>Heterodera</taxon>
    </lineage>
</organism>
<dbReference type="InterPro" id="IPR000998">
    <property type="entry name" value="MAM_dom"/>
</dbReference>
<feature type="compositionally biased region" description="Acidic residues" evidence="1">
    <location>
        <begin position="318"/>
        <end position="328"/>
    </location>
</feature>
<dbReference type="EMBL" id="JBICBT010001199">
    <property type="protein sequence ID" value="KAL3078703.1"/>
    <property type="molecule type" value="Genomic_DNA"/>
</dbReference>
<feature type="compositionally biased region" description="Basic and acidic residues" evidence="1">
    <location>
        <begin position="329"/>
        <end position="347"/>
    </location>
</feature>
<evidence type="ECO:0000256" key="1">
    <source>
        <dbReference type="SAM" id="MobiDB-lite"/>
    </source>
</evidence>
<comment type="caution">
    <text evidence="4">The sequence shown here is derived from an EMBL/GenBank/DDBJ whole genome shotgun (WGS) entry which is preliminary data.</text>
</comment>
<reference evidence="4 5" key="1">
    <citation type="submission" date="2024-10" db="EMBL/GenBank/DDBJ databases">
        <authorList>
            <person name="Kim D."/>
        </authorList>
    </citation>
    <scope>NUCLEOTIDE SEQUENCE [LARGE SCALE GENOMIC DNA]</scope>
    <source>
        <strain evidence="4">BH-2024</strain>
    </source>
</reference>
<dbReference type="AlphaFoldDB" id="A0ABD2IH66"/>
<sequence length="587" mass="66278">MNAPGVPSPRWLVLLVFALLHCTFDCLCCIGFSAFSSLSASPYYHFCCGPNFGTSHLVAKGVPNVPFSPSKNIGEKRAQKCQSAALSEYRTNELHRLVTLYQFYEDQSATNLSCSFEQPENCAWHNAKSAQFLHESEEFVRGRFDSAEFNWDKFKCTGERAFLLDGFFLLAGGSDAATVEATAAIEAKVPCQTEKATLKFDYWSINETPTLKVCVVPEKAFDSPQCEESKMDVNPLTFEIPQNGGPFRIRIEVDNIVGREDMVLIDNIKYDGNGGNNCKLNEPEVVTKNAVDGLLINKKQQLTIVDDEKGEFDTTERDENEEEEEEEEEGRKGGKGDETTNRSKGDKHLELFGLINEKEGNYHEGKLQRKMPLSQRGKEFGQHSDDIRFRSVLRRTKDETFGVIFGPQFASLCEALKCNFDNGKACKYKLNANDGMSAWKIGKGPVGNAHTGIHKDSRGQNAKMEGFAFVGSDSKESENEFFVFVSPELRVDRSVTLLFDLFQRSVGPQLRVCLNTLRNCSYENPTKPDKVKHWLIGQKVLLPRRTERVFFLGSKVRRNHFIAIDNIRLQPMNFSREICESEENENK</sequence>
<accession>A0ABD2IH66</accession>
<name>A0ABD2IH66_9BILA</name>
<dbReference type="InterPro" id="IPR013320">
    <property type="entry name" value="ConA-like_dom_sf"/>
</dbReference>
<feature type="region of interest" description="Disordered" evidence="1">
    <location>
        <begin position="306"/>
        <end position="347"/>
    </location>
</feature>
<dbReference type="SUPFAM" id="SSF49899">
    <property type="entry name" value="Concanavalin A-like lectins/glucanases"/>
    <property type="match status" value="1"/>
</dbReference>
<evidence type="ECO:0000256" key="2">
    <source>
        <dbReference type="SAM" id="SignalP"/>
    </source>
</evidence>
<keyword evidence="2" id="KW-0732">Signal</keyword>
<proteinExistence type="predicted"/>
<evidence type="ECO:0000259" key="3">
    <source>
        <dbReference type="PROSITE" id="PS50060"/>
    </source>
</evidence>
<feature type="domain" description="MAM" evidence="3">
    <location>
        <begin position="416"/>
        <end position="581"/>
    </location>
</feature>
<evidence type="ECO:0000313" key="5">
    <source>
        <dbReference type="Proteomes" id="UP001620626"/>
    </source>
</evidence>
<dbReference type="Pfam" id="PF00629">
    <property type="entry name" value="MAM"/>
    <property type="match status" value="1"/>
</dbReference>
<feature type="signal peptide" evidence="2">
    <location>
        <begin position="1"/>
        <end position="28"/>
    </location>
</feature>
<dbReference type="Gene3D" id="2.60.120.200">
    <property type="match status" value="2"/>
</dbReference>
<gene>
    <name evidence="4" type="ORF">niasHT_034853</name>
</gene>
<evidence type="ECO:0000313" key="4">
    <source>
        <dbReference type="EMBL" id="KAL3078703.1"/>
    </source>
</evidence>
<feature type="chain" id="PRO_5044778732" description="MAM domain-containing protein" evidence="2">
    <location>
        <begin position="29"/>
        <end position="587"/>
    </location>
</feature>